<dbReference type="SMART" id="SM00116">
    <property type="entry name" value="CBS"/>
    <property type="match status" value="2"/>
</dbReference>
<dbReference type="RefSeq" id="WP_345491062.1">
    <property type="nucleotide sequence ID" value="NZ_BAAAWU010000001.1"/>
</dbReference>
<dbReference type="PANTHER" id="PTHR43080">
    <property type="entry name" value="CBS DOMAIN-CONTAINING PROTEIN CBSX3, MITOCHONDRIAL"/>
    <property type="match status" value="1"/>
</dbReference>
<dbReference type="InterPro" id="IPR051257">
    <property type="entry name" value="Diverse_CBS-Domain"/>
</dbReference>
<dbReference type="PANTHER" id="PTHR43080:SF29">
    <property type="entry name" value="OS02G0818000 PROTEIN"/>
    <property type="match status" value="1"/>
</dbReference>
<reference evidence="5 6" key="1">
    <citation type="submission" date="2024-09" db="EMBL/GenBank/DDBJ databases">
        <authorList>
            <person name="Sun Q."/>
            <person name="Mori K."/>
        </authorList>
    </citation>
    <scope>NUCLEOTIDE SEQUENCE [LARGE SCALE GENOMIC DNA]</scope>
    <source>
        <strain evidence="5 6">JCM 4414</strain>
    </source>
</reference>
<keyword evidence="1 2" id="KW-0129">CBS domain</keyword>
<dbReference type="Proteomes" id="UP001589716">
    <property type="component" value="Unassembled WGS sequence"/>
</dbReference>
<comment type="caution">
    <text evidence="5">The sequence shown here is derived from an EMBL/GenBank/DDBJ whole genome shotgun (WGS) entry which is preliminary data.</text>
</comment>
<name>A0ABV5QST4_9ACTN</name>
<feature type="domain" description="CBS" evidence="4">
    <location>
        <begin position="72"/>
        <end position="128"/>
    </location>
</feature>
<dbReference type="InterPro" id="IPR007055">
    <property type="entry name" value="BON_dom"/>
</dbReference>
<evidence type="ECO:0000313" key="5">
    <source>
        <dbReference type="EMBL" id="MFB9556526.1"/>
    </source>
</evidence>
<evidence type="ECO:0000259" key="4">
    <source>
        <dbReference type="PROSITE" id="PS51371"/>
    </source>
</evidence>
<proteinExistence type="predicted"/>
<evidence type="ECO:0000256" key="2">
    <source>
        <dbReference type="PROSITE-ProRule" id="PRU00703"/>
    </source>
</evidence>
<dbReference type="SUPFAM" id="SSF54631">
    <property type="entry name" value="CBS-domain pair"/>
    <property type="match status" value="1"/>
</dbReference>
<dbReference type="PROSITE" id="PS50914">
    <property type="entry name" value="BON"/>
    <property type="match status" value="1"/>
</dbReference>
<dbReference type="InterPro" id="IPR000644">
    <property type="entry name" value="CBS_dom"/>
</dbReference>
<keyword evidence="6" id="KW-1185">Reference proteome</keyword>
<protein>
    <submittedName>
        <fullName evidence="5">CBS domain-containing protein</fullName>
    </submittedName>
</protein>
<dbReference type="PROSITE" id="PS51371">
    <property type="entry name" value="CBS"/>
    <property type="match status" value="2"/>
</dbReference>
<feature type="domain" description="CBS" evidence="4">
    <location>
        <begin position="11"/>
        <end position="67"/>
    </location>
</feature>
<gene>
    <name evidence="5" type="ORF">ACFFTP_20340</name>
</gene>
<feature type="domain" description="BON" evidence="3">
    <location>
        <begin position="125"/>
        <end position="194"/>
    </location>
</feature>
<organism evidence="5 6">
    <name type="scientific">Streptomyces roseoviridis</name>
    <dbReference type="NCBI Taxonomy" id="67361"/>
    <lineage>
        <taxon>Bacteria</taxon>
        <taxon>Bacillati</taxon>
        <taxon>Actinomycetota</taxon>
        <taxon>Actinomycetes</taxon>
        <taxon>Kitasatosporales</taxon>
        <taxon>Streptomycetaceae</taxon>
        <taxon>Streptomyces</taxon>
    </lineage>
</organism>
<dbReference type="Gene3D" id="3.10.580.10">
    <property type="entry name" value="CBS-domain"/>
    <property type="match status" value="1"/>
</dbReference>
<dbReference type="Pfam" id="PF04972">
    <property type="entry name" value="BON"/>
    <property type="match status" value="1"/>
</dbReference>
<evidence type="ECO:0000259" key="3">
    <source>
        <dbReference type="PROSITE" id="PS50914"/>
    </source>
</evidence>
<accession>A0ABV5QST4</accession>
<evidence type="ECO:0000313" key="6">
    <source>
        <dbReference type="Proteomes" id="UP001589716"/>
    </source>
</evidence>
<dbReference type="InterPro" id="IPR046342">
    <property type="entry name" value="CBS_dom_sf"/>
</dbReference>
<sequence>MKHPRTVDDVMSHVVVSVRSDTTAPEIARSMRRWGVHTVPVVSPEGRVVGVVSESAVLGGEEPGGPTAGRLMAAPAVTVPRGASIAGAARLMERGRLKRLPVVDEDGCPVGFVSRGDLLRACLRSDSEIAEDVRHELVTHLGPGDDAALTVRVADGAVTLTGSLPASVPADRALRLARAVPGVVDAAAELGPGTRRAAER</sequence>
<evidence type="ECO:0000256" key="1">
    <source>
        <dbReference type="ARBA" id="ARBA00023122"/>
    </source>
</evidence>
<dbReference type="EMBL" id="JBHMCT010000012">
    <property type="protein sequence ID" value="MFB9556526.1"/>
    <property type="molecule type" value="Genomic_DNA"/>
</dbReference>
<dbReference type="Pfam" id="PF00571">
    <property type="entry name" value="CBS"/>
    <property type="match status" value="2"/>
</dbReference>